<evidence type="ECO:0000313" key="8">
    <source>
        <dbReference type="EMBL" id="KAJ5233314.1"/>
    </source>
</evidence>
<keyword evidence="4" id="KW-0378">Hydrolase</keyword>
<dbReference type="PANTHER" id="PTHR46072">
    <property type="entry name" value="AMIDASE-RELATED-RELATED"/>
    <property type="match status" value="1"/>
</dbReference>
<evidence type="ECO:0000256" key="6">
    <source>
        <dbReference type="PIRSR" id="PIRSR001221-2"/>
    </source>
</evidence>
<reference evidence="8" key="1">
    <citation type="submission" date="2022-11" db="EMBL/GenBank/DDBJ databases">
        <authorList>
            <person name="Petersen C."/>
        </authorList>
    </citation>
    <scope>NUCLEOTIDE SEQUENCE</scope>
    <source>
        <strain evidence="8">IBT 23319</strain>
    </source>
</reference>
<dbReference type="SUPFAM" id="SSF75304">
    <property type="entry name" value="Amidase signature (AS) enzymes"/>
    <property type="match status" value="1"/>
</dbReference>
<evidence type="ECO:0000256" key="2">
    <source>
        <dbReference type="ARBA" id="ARBA00009199"/>
    </source>
</evidence>
<dbReference type="Gene3D" id="3.90.1300.10">
    <property type="entry name" value="Amidase signature (AS) domain"/>
    <property type="match status" value="1"/>
</dbReference>
<dbReference type="GO" id="GO:0004040">
    <property type="term" value="F:amidase activity"/>
    <property type="evidence" value="ECO:0007669"/>
    <property type="project" value="UniProtKB-EC"/>
</dbReference>
<feature type="binding site" evidence="6">
    <location>
        <position position="186"/>
    </location>
    <ligand>
        <name>substrate</name>
    </ligand>
</feature>
<dbReference type="Proteomes" id="UP001147733">
    <property type="component" value="Unassembled WGS sequence"/>
</dbReference>
<feature type="active site" description="Charge relay system" evidence="5">
    <location>
        <position position="136"/>
    </location>
</feature>
<feature type="active site" description="Charge relay system" evidence="5">
    <location>
        <position position="212"/>
    </location>
</feature>
<dbReference type="RefSeq" id="XP_056500814.1">
    <property type="nucleotide sequence ID" value="XM_056644000.1"/>
</dbReference>
<evidence type="ECO:0000256" key="1">
    <source>
        <dbReference type="ARBA" id="ARBA00001311"/>
    </source>
</evidence>
<dbReference type="EMBL" id="JAPQKT010000004">
    <property type="protein sequence ID" value="KAJ5233314.1"/>
    <property type="molecule type" value="Genomic_DNA"/>
</dbReference>
<feature type="domain" description="Amidase" evidence="7">
    <location>
        <begin position="80"/>
        <end position="521"/>
    </location>
</feature>
<organism evidence="8 9">
    <name type="scientific">Penicillium citrinum</name>
    <dbReference type="NCBI Taxonomy" id="5077"/>
    <lineage>
        <taxon>Eukaryota</taxon>
        <taxon>Fungi</taxon>
        <taxon>Dikarya</taxon>
        <taxon>Ascomycota</taxon>
        <taxon>Pezizomycotina</taxon>
        <taxon>Eurotiomycetes</taxon>
        <taxon>Eurotiomycetidae</taxon>
        <taxon>Eurotiales</taxon>
        <taxon>Aspergillaceae</taxon>
        <taxon>Penicillium</taxon>
    </lineage>
</organism>
<dbReference type="InterPro" id="IPR020556">
    <property type="entry name" value="Amidase_CS"/>
</dbReference>
<dbReference type="GeneID" id="81383167"/>
<keyword evidence="9" id="KW-1185">Reference proteome</keyword>
<evidence type="ECO:0000313" key="9">
    <source>
        <dbReference type="Proteomes" id="UP001147733"/>
    </source>
</evidence>
<accession>A0A9W9P0J7</accession>
<evidence type="ECO:0000256" key="5">
    <source>
        <dbReference type="PIRSR" id="PIRSR001221-1"/>
    </source>
</evidence>
<evidence type="ECO:0000256" key="4">
    <source>
        <dbReference type="ARBA" id="ARBA00022801"/>
    </source>
</evidence>
<evidence type="ECO:0000256" key="3">
    <source>
        <dbReference type="ARBA" id="ARBA00012922"/>
    </source>
</evidence>
<dbReference type="PIRSF" id="PIRSF001221">
    <property type="entry name" value="Amidase_fungi"/>
    <property type="match status" value="1"/>
</dbReference>
<evidence type="ECO:0000259" key="7">
    <source>
        <dbReference type="Pfam" id="PF01425"/>
    </source>
</evidence>
<feature type="active site" description="Acyl-ester intermediate" evidence="5">
    <location>
        <position position="236"/>
    </location>
</feature>
<comment type="catalytic activity">
    <reaction evidence="1">
        <text>a monocarboxylic acid amide + H2O = a monocarboxylate + NH4(+)</text>
        <dbReference type="Rhea" id="RHEA:12020"/>
        <dbReference type="ChEBI" id="CHEBI:15377"/>
        <dbReference type="ChEBI" id="CHEBI:28938"/>
        <dbReference type="ChEBI" id="CHEBI:35757"/>
        <dbReference type="ChEBI" id="CHEBI:83628"/>
        <dbReference type="EC" id="3.5.1.4"/>
    </reaction>
</comment>
<dbReference type="PANTHER" id="PTHR46072:SF5">
    <property type="entry name" value="GENERAL AMIDASE-C"/>
    <property type="match status" value="1"/>
</dbReference>
<dbReference type="Pfam" id="PF01425">
    <property type="entry name" value="Amidase"/>
    <property type="match status" value="1"/>
</dbReference>
<reference evidence="8" key="2">
    <citation type="journal article" date="2023" name="IMA Fungus">
        <title>Comparative genomic study of the Penicillium genus elucidates a diverse pangenome and 15 lateral gene transfer events.</title>
        <authorList>
            <person name="Petersen C."/>
            <person name="Sorensen T."/>
            <person name="Nielsen M.R."/>
            <person name="Sondergaard T.E."/>
            <person name="Sorensen J.L."/>
            <person name="Fitzpatrick D.A."/>
            <person name="Frisvad J.C."/>
            <person name="Nielsen K.L."/>
        </authorList>
    </citation>
    <scope>NUCLEOTIDE SEQUENCE</scope>
    <source>
        <strain evidence="8">IBT 23319</strain>
    </source>
</reference>
<sequence>MTISTWQEKAAVKRAEMTAKIPQEWLLPTEFLKEATGDANVLDIPARCGILTQSEIQITEIQDATTLRNKLAAQELSAVEVATAFCKRAAIAQQLTFCLTETMFPEALERAKMLDEHLKTTGKPYGPLHGVPISIKDSLNVEGVYSTLGIVSFLDHPAASQNSPLVDVLLDAGAILYVKTNIPQTMMTADSHNNVFGRVLNPHRLNLTAGGSSGGEGALIAMRGSILGIGTDIAGSIRIPALCCGTFGFKPSVGRVPSTGKSAGRPGMTGIAPVAGPLCHSARDAEMLLQVVFDADIDDKDDSALAFPWVEPINSTGKVLAIGILPEDPRRPLHPSMQRTLATATEKLQQAGHTTIDLTGVDFIADASDLSFSFFRADPDQIVLKRLSESGEPAIPSLKFTYDLEGKSAETTLRDFFNLNAAKAEISSHMRRVFIDNKLDFIIAPGYQSPAVPHDTYGIPIYTVLANLYPACVIPFGKAEATSDSKFIRDVEYYPPYQPSQIEGAPCHVQLIGRRQKDEILIKHAKIVENILKS</sequence>
<protein>
    <recommendedName>
        <fullName evidence="3">amidase</fullName>
        <ecNumber evidence="3">3.5.1.4</ecNumber>
    </recommendedName>
</protein>
<dbReference type="PROSITE" id="PS00571">
    <property type="entry name" value="AMIDASES"/>
    <property type="match status" value="1"/>
</dbReference>
<comment type="similarity">
    <text evidence="2">Belongs to the amidase family.</text>
</comment>
<dbReference type="InterPro" id="IPR023631">
    <property type="entry name" value="Amidase_dom"/>
</dbReference>
<dbReference type="OrthoDB" id="6428749at2759"/>
<dbReference type="AlphaFoldDB" id="A0A9W9P0J7"/>
<name>A0A9W9P0J7_PENCI</name>
<dbReference type="EC" id="3.5.1.4" evidence="3"/>
<comment type="caution">
    <text evidence="8">The sequence shown here is derived from an EMBL/GenBank/DDBJ whole genome shotgun (WGS) entry which is preliminary data.</text>
</comment>
<proteinExistence type="inferred from homology"/>
<dbReference type="InterPro" id="IPR036928">
    <property type="entry name" value="AS_sf"/>
</dbReference>
<feature type="binding site" evidence="6">
    <location>
        <begin position="233"/>
        <end position="236"/>
    </location>
    <ligand>
        <name>substrate</name>
    </ligand>
</feature>
<gene>
    <name evidence="8" type="ORF">N7469_005080</name>
</gene>
<feature type="binding site" evidence="6">
    <location>
        <position position="212"/>
    </location>
    <ligand>
        <name>substrate</name>
    </ligand>
</feature>